<feature type="domain" description="C3H1-type" evidence="3">
    <location>
        <begin position="138"/>
        <end position="167"/>
    </location>
</feature>
<feature type="region of interest" description="Disordered" evidence="2">
    <location>
        <begin position="59"/>
        <end position="92"/>
    </location>
</feature>
<feature type="zinc finger region" description="C3H1-type" evidence="1">
    <location>
        <begin position="138"/>
        <end position="167"/>
    </location>
</feature>
<dbReference type="Proteomes" id="UP000298493">
    <property type="component" value="Unassembled WGS sequence"/>
</dbReference>
<organism evidence="4 5">
    <name type="scientific">Venturia nashicola</name>
    <dbReference type="NCBI Taxonomy" id="86259"/>
    <lineage>
        <taxon>Eukaryota</taxon>
        <taxon>Fungi</taxon>
        <taxon>Dikarya</taxon>
        <taxon>Ascomycota</taxon>
        <taxon>Pezizomycotina</taxon>
        <taxon>Dothideomycetes</taxon>
        <taxon>Pleosporomycetidae</taxon>
        <taxon>Venturiales</taxon>
        <taxon>Venturiaceae</taxon>
        <taxon>Venturia</taxon>
    </lineage>
</organism>
<sequence length="391" mass="43856">MSVTATTEACPASWPQPQPYWLETDDGKCVPLILSDPSSNLVVFKLDTKLKAKGHALKMDLRPPTPTAMSAHRSPSREPSIQPYPPPKPLASAFVASKHDHTGSGLPRRQPFGSNLDAIMRNSYPDNPSAFPRSPTDPDRKEFCSYWIRHGECDYMQQGCRYKHEMPDLMTLQSIGFRHVPEWHKEKMRMRTMRRPDLHNLQSIVNQNNDDSASEDGSDGSNDTRTDAPHRLTISPSAAGVIVRSVPRSPAPSTIDLLSFDSETDSETDSTPSQTPTVPENTPETSSYSLPYPPTTNRQGRFVPAGESLPRMSTPPLLPSPPSPSFYRKEKPKSQALEKTVYTSPTRRSPIYKQYFKDAKPIKSQETLNYKPNSPLWPLRLHLELLPLCQL</sequence>
<proteinExistence type="predicted"/>
<evidence type="ECO:0000256" key="1">
    <source>
        <dbReference type="PROSITE-ProRule" id="PRU00723"/>
    </source>
</evidence>
<dbReference type="STRING" id="86259.A0A4Z1NVD5"/>
<evidence type="ECO:0000313" key="4">
    <source>
        <dbReference type="EMBL" id="TID17398.1"/>
    </source>
</evidence>
<feature type="compositionally biased region" description="Polar residues" evidence="2">
    <location>
        <begin position="278"/>
        <end position="299"/>
    </location>
</feature>
<dbReference type="InterPro" id="IPR000571">
    <property type="entry name" value="Znf_CCCH"/>
</dbReference>
<dbReference type="EMBL" id="SNSC02000016">
    <property type="protein sequence ID" value="TID17398.1"/>
    <property type="molecule type" value="Genomic_DNA"/>
</dbReference>
<dbReference type="GO" id="GO:0008270">
    <property type="term" value="F:zinc ion binding"/>
    <property type="evidence" value="ECO:0007669"/>
    <property type="project" value="UniProtKB-KW"/>
</dbReference>
<feature type="region of interest" description="Disordered" evidence="2">
    <location>
        <begin position="205"/>
        <end position="337"/>
    </location>
</feature>
<dbReference type="PROSITE" id="PS50103">
    <property type="entry name" value="ZF_C3H1"/>
    <property type="match status" value="1"/>
</dbReference>
<accession>A0A4Z1NVD5</accession>
<evidence type="ECO:0000259" key="3">
    <source>
        <dbReference type="PROSITE" id="PS50103"/>
    </source>
</evidence>
<dbReference type="AlphaFoldDB" id="A0A4Z1NVD5"/>
<name>A0A4Z1NVD5_9PEZI</name>
<gene>
    <name evidence="4" type="ORF">E6O75_ATG08144</name>
</gene>
<keyword evidence="1" id="KW-0479">Metal-binding</keyword>
<keyword evidence="1" id="KW-0862">Zinc</keyword>
<comment type="caution">
    <text evidence="4">The sequence shown here is derived from an EMBL/GenBank/DDBJ whole genome shotgun (WGS) entry which is preliminary data.</text>
</comment>
<protein>
    <recommendedName>
        <fullName evidence="3">C3H1-type domain-containing protein</fullName>
    </recommendedName>
</protein>
<keyword evidence="5" id="KW-1185">Reference proteome</keyword>
<evidence type="ECO:0000313" key="5">
    <source>
        <dbReference type="Proteomes" id="UP000298493"/>
    </source>
</evidence>
<keyword evidence="1" id="KW-0863">Zinc-finger</keyword>
<reference evidence="4 5" key="1">
    <citation type="submission" date="2019-04" db="EMBL/GenBank/DDBJ databases">
        <title>High contiguity whole genome sequence and gene annotation resource for two Venturia nashicola isolates.</title>
        <authorList>
            <person name="Prokchorchik M."/>
            <person name="Won K."/>
            <person name="Lee Y."/>
            <person name="Choi E.D."/>
            <person name="Segonzac C."/>
            <person name="Sohn K.H."/>
        </authorList>
    </citation>
    <scope>NUCLEOTIDE SEQUENCE [LARGE SCALE GENOMIC DNA]</scope>
    <source>
        <strain evidence="4 5">PRI2</strain>
    </source>
</reference>
<evidence type="ECO:0000256" key="2">
    <source>
        <dbReference type="SAM" id="MobiDB-lite"/>
    </source>
</evidence>